<evidence type="ECO:0000313" key="2">
    <source>
        <dbReference type="EMBL" id="ERL56123.1"/>
    </source>
</evidence>
<dbReference type="Proteomes" id="UP000016761">
    <property type="component" value="Unassembled WGS sequence"/>
</dbReference>
<feature type="region of interest" description="Disordered" evidence="1">
    <location>
        <begin position="1"/>
        <end position="21"/>
    </location>
</feature>
<dbReference type="AlphaFoldDB" id="U4TCD5"/>
<accession>U4TCD5</accession>
<reference evidence="2 3" key="1">
    <citation type="journal article" date="2013" name="Genome Announc.">
        <title>Draft Genome Sequence of Psychrobacter aquaticus Strain CMS 56T, Isolated from a Cyanobacterial Mat Sample Collected from Water Bodies in the McMurdo Dry Valley Region of Antarctica.</title>
        <authorList>
            <person name="Reddy G.S."/>
            <person name="Ara S."/>
            <person name="Singh A."/>
            <person name="Kumar Pinnaka A."/>
            <person name="Shivaji S."/>
        </authorList>
    </citation>
    <scope>NUCLEOTIDE SEQUENCE [LARGE SCALE GENOMIC DNA]</scope>
    <source>
        <strain evidence="2 3">CMS 56</strain>
    </source>
</reference>
<dbReference type="EMBL" id="AUSW01000015">
    <property type="protein sequence ID" value="ERL56123.1"/>
    <property type="molecule type" value="Genomic_DNA"/>
</dbReference>
<protein>
    <submittedName>
        <fullName evidence="2">Uncharacterized protein</fullName>
    </submittedName>
</protein>
<keyword evidence="3" id="KW-1185">Reference proteome</keyword>
<name>U4TCD5_9GAMM</name>
<organism evidence="2 3">
    <name type="scientific">Psychrobacter aquaticus CMS 56</name>
    <dbReference type="NCBI Taxonomy" id="1354303"/>
    <lineage>
        <taxon>Bacteria</taxon>
        <taxon>Pseudomonadati</taxon>
        <taxon>Pseudomonadota</taxon>
        <taxon>Gammaproteobacteria</taxon>
        <taxon>Moraxellales</taxon>
        <taxon>Moraxellaceae</taxon>
        <taxon>Psychrobacter</taxon>
    </lineage>
</organism>
<sequence>MATIKSKTPKVDSKAPAKNGFKYSPKFGVIVNCTNEAHQKAVYDQLNQLGYNLKVVVV</sequence>
<dbReference type="RefSeq" id="WP_021813454.1">
    <property type="nucleotide sequence ID" value="NZ_AUSW01000015.1"/>
</dbReference>
<comment type="caution">
    <text evidence="2">The sequence shown here is derived from an EMBL/GenBank/DDBJ whole genome shotgun (WGS) entry which is preliminary data.</text>
</comment>
<evidence type="ECO:0000256" key="1">
    <source>
        <dbReference type="SAM" id="MobiDB-lite"/>
    </source>
</evidence>
<dbReference type="STRING" id="1354303.M917_0801"/>
<gene>
    <name evidence="2" type="ORF">M917_0801</name>
</gene>
<dbReference type="PATRIC" id="fig|1354303.4.peg.788"/>
<evidence type="ECO:0000313" key="3">
    <source>
        <dbReference type="Proteomes" id="UP000016761"/>
    </source>
</evidence>
<proteinExistence type="predicted"/>